<dbReference type="InterPro" id="IPR038522">
    <property type="entry name" value="T4/T6SS_DotU_sf"/>
</dbReference>
<dbReference type="PANTHER" id="PTHR38033:SF1">
    <property type="entry name" value="DOTU FAMILY TYPE IV_VI SECRETION SYSTEM PROTEIN"/>
    <property type="match status" value="1"/>
</dbReference>
<evidence type="ECO:0000313" key="5">
    <source>
        <dbReference type="EMBL" id="AOZ08075.1"/>
    </source>
</evidence>
<protein>
    <recommendedName>
        <fullName evidence="4">OmpA-like domain-containing protein</fullName>
    </recommendedName>
</protein>
<sequence>MNDENTGTTVATEPGGLGNAALNAPSGRAPRAAAPARRTAWRWMTPETQEQRAERIAKADNPLLAAAQPLLRALADLPADLRHAATATDALKRLLMEEIRQFQAVCERANIRREHVLAARYTLCTALDEAANATYWGREYNWATQSLLIQCHQENDGGEKVFQVLGRLVNSPQEHIDVIQVIFQTLCLGFQGRYGKRPDGDRELAAIRQRLLSLITSARGSVPQDLSPHWRGEPAGKLKLMRSVPVWVTACVLTLTLFGMFAWFKYQLLLRSHDLEQQILAIGRATPPEPPKALRLAELLKEEIARGVVSVKEDSVHSEVTFRGDDMFGAGQVEVSDRVLPVLDKVASEINKVTGKVTVIGHTDNVPIKTARFPSNQALSEERATTVIEYLAGKGVAKGRLEAIGKGDSEPLGPNTTAAERSRNRRVEIVVTQS</sequence>
<dbReference type="Gene3D" id="3.30.1330.60">
    <property type="entry name" value="OmpA-like domain"/>
    <property type="match status" value="1"/>
</dbReference>
<dbReference type="Gene3D" id="1.25.40.590">
    <property type="entry name" value="Type IV / VI secretion system, DotU"/>
    <property type="match status" value="1"/>
</dbReference>
<dbReference type="RefSeq" id="WP_071037049.1">
    <property type="nucleotide sequence ID" value="NZ_CP017754.1"/>
</dbReference>
<name>A0A1D9I7Y5_9BURK</name>
<dbReference type="SUPFAM" id="SSF103088">
    <property type="entry name" value="OmpA-like"/>
    <property type="match status" value="1"/>
</dbReference>
<dbReference type="NCBIfam" id="NF038228">
    <property type="entry name" value="IcmH_DotU_IVB"/>
    <property type="match status" value="1"/>
</dbReference>
<dbReference type="InterPro" id="IPR017733">
    <property type="entry name" value="OmpA-like_dom_proteobacteria"/>
</dbReference>
<dbReference type="InterPro" id="IPR036737">
    <property type="entry name" value="OmpA-like_sf"/>
</dbReference>
<evidence type="ECO:0000256" key="3">
    <source>
        <dbReference type="SAM" id="Phobius"/>
    </source>
</evidence>
<accession>A0A1D9I7Y5</accession>
<dbReference type="InterPro" id="IPR006665">
    <property type="entry name" value="OmpA-like"/>
</dbReference>
<feature type="compositionally biased region" description="Polar residues" evidence="2">
    <location>
        <begin position="1"/>
        <end position="11"/>
    </location>
</feature>
<dbReference type="InterPro" id="IPR017732">
    <property type="entry name" value="T4/T6SS_DotU"/>
</dbReference>
<gene>
    <name evidence="5" type="ORF">BKK80_10255</name>
</gene>
<dbReference type="NCBIfam" id="TIGR03350">
    <property type="entry name" value="type_VI_ompA"/>
    <property type="match status" value="1"/>
</dbReference>
<dbReference type="NCBIfam" id="NF005999">
    <property type="entry name" value="PRK08126.1"/>
    <property type="match status" value="1"/>
</dbReference>
<keyword evidence="6" id="KW-1185">Reference proteome</keyword>
<dbReference type="Pfam" id="PF09850">
    <property type="entry name" value="DotU"/>
    <property type="match status" value="1"/>
</dbReference>
<evidence type="ECO:0000256" key="1">
    <source>
        <dbReference type="PROSITE-ProRule" id="PRU00473"/>
    </source>
</evidence>
<proteinExistence type="predicted"/>
<keyword evidence="3" id="KW-1133">Transmembrane helix</keyword>
<dbReference type="Proteomes" id="UP000177515">
    <property type="component" value="Chromosome 1"/>
</dbReference>
<dbReference type="Pfam" id="PF00691">
    <property type="entry name" value="OmpA"/>
    <property type="match status" value="1"/>
</dbReference>
<feature type="domain" description="OmpA-like" evidence="4">
    <location>
        <begin position="315"/>
        <end position="434"/>
    </location>
</feature>
<evidence type="ECO:0000259" key="4">
    <source>
        <dbReference type="PROSITE" id="PS51123"/>
    </source>
</evidence>
<organism evidence="5 6">
    <name type="scientific">Cupriavidus malaysiensis</name>
    <dbReference type="NCBI Taxonomy" id="367825"/>
    <lineage>
        <taxon>Bacteria</taxon>
        <taxon>Pseudomonadati</taxon>
        <taxon>Pseudomonadota</taxon>
        <taxon>Betaproteobacteria</taxon>
        <taxon>Burkholderiales</taxon>
        <taxon>Burkholderiaceae</taxon>
        <taxon>Cupriavidus</taxon>
    </lineage>
</organism>
<reference evidence="5 6" key="1">
    <citation type="submission" date="2016-10" db="EMBL/GenBank/DDBJ databases">
        <title>Complete genome sequences of three Cupriavidus strains isolated from various Malaysian environments.</title>
        <authorList>
            <person name="Abdullah A.A.-A."/>
            <person name="Shafie N.A.H."/>
            <person name="Lau N.S."/>
        </authorList>
    </citation>
    <scope>NUCLEOTIDE SEQUENCE [LARGE SCALE GENOMIC DNA]</scope>
    <source>
        <strain evidence="5 6">USMAA1020</strain>
    </source>
</reference>
<keyword evidence="3" id="KW-0812">Transmembrane</keyword>
<evidence type="ECO:0000313" key="6">
    <source>
        <dbReference type="Proteomes" id="UP000177515"/>
    </source>
</evidence>
<dbReference type="NCBIfam" id="TIGR03349">
    <property type="entry name" value="IV_VI_DotU"/>
    <property type="match status" value="1"/>
</dbReference>
<dbReference type="CDD" id="cd07185">
    <property type="entry name" value="OmpA_C-like"/>
    <property type="match status" value="1"/>
</dbReference>
<feature type="region of interest" description="Disordered" evidence="2">
    <location>
        <begin position="1"/>
        <end position="31"/>
    </location>
</feature>
<dbReference type="PANTHER" id="PTHR38033">
    <property type="entry name" value="MEMBRANE PROTEIN-RELATED"/>
    <property type="match status" value="1"/>
</dbReference>
<keyword evidence="1 3" id="KW-0472">Membrane</keyword>
<dbReference type="EMBL" id="CP017754">
    <property type="protein sequence ID" value="AOZ08075.1"/>
    <property type="molecule type" value="Genomic_DNA"/>
</dbReference>
<evidence type="ECO:0000256" key="2">
    <source>
        <dbReference type="SAM" id="MobiDB-lite"/>
    </source>
</evidence>
<feature type="transmembrane region" description="Helical" evidence="3">
    <location>
        <begin position="244"/>
        <end position="264"/>
    </location>
</feature>
<dbReference type="PROSITE" id="PS51123">
    <property type="entry name" value="OMPA_2"/>
    <property type="match status" value="1"/>
</dbReference>